<gene>
    <name evidence="2" type="ORF">EVAR_47316_1</name>
</gene>
<protein>
    <submittedName>
        <fullName evidence="2">Uncharacterized protein</fullName>
    </submittedName>
</protein>
<evidence type="ECO:0000256" key="1">
    <source>
        <dbReference type="SAM" id="MobiDB-lite"/>
    </source>
</evidence>
<reference evidence="2 3" key="1">
    <citation type="journal article" date="2019" name="Commun. Biol.">
        <title>The bagworm genome reveals a unique fibroin gene that provides high tensile strength.</title>
        <authorList>
            <person name="Kono N."/>
            <person name="Nakamura H."/>
            <person name="Ohtoshi R."/>
            <person name="Tomita M."/>
            <person name="Numata K."/>
            <person name="Arakawa K."/>
        </authorList>
    </citation>
    <scope>NUCLEOTIDE SEQUENCE [LARGE SCALE GENOMIC DNA]</scope>
</reference>
<accession>A0A4C1YKW2</accession>
<organism evidence="2 3">
    <name type="scientific">Eumeta variegata</name>
    <name type="common">Bagworm moth</name>
    <name type="synonym">Eumeta japonica</name>
    <dbReference type="NCBI Taxonomy" id="151549"/>
    <lineage>
        <taxon>Eukaryota</taxon>
        <taxon>Metazoa</taxon>
        <taxon>Ecdysozoa</taxon>
        <taxon>Arthropoda</taxon>
        <taxon>Hexapoda</taxon>
        <taxon>Insecta</taxon>
        <taxon>Pterygota</taxon>
        <taxon>Neoptera</taxon>
        <taxon>Endopterygota</taxon>
        <taxon>Lepidoptera</taxon>
        <taxon>Glossata</taxon>
        <taxon>Ditrysia</taxon>
        <taxon>Tineoidea</taxon>
        <taxon>Psychidae</taxon>
        <taxon>Oiketicinae</taxon>
        <taxon>Eumeta</taxon>
    </lineage>
</organism>
<comment type="caution">
    <text evidence="2">The sequence shown here is derived from an EMBL/GenBank/DDBJ whole genome shotgun (WGS) entry which is preliminary data.</text>
</comment>
<proteinExistence type="predicted"/>
<dbReference type="EMBL" id="BGZK01001242">
    <property type="protein sequence ID" value="GBP75279.1"/>
    <property type="molecule type" value="Genomic_DNA"/>
</dbReference>
<evidence type="ECO:0000313" key="3">
    <source>
        <dbReference type="Proteomes" id="UP000299102"/>
    </source>
</evidence>
<dbReference type="AlphaFoldDB" id="A0A4C1YKW2"/>
<feature type="region of interest" description="Disordered" evidence="1">
    <location>
        <begin position="184"/>
        <end position="206"/>
    </location>
</feature>
<sequence>MTLKHLVKSAGGQCPVPGQYEARNSAAVKLVTKASQWRKIGRRKGGVVGSGEPAHCTTRRQFRAPDSCSISVNPLKSRFISLDRDSCGEADSRVSGGLMLQVNACYKQAYIAYVVQNAGWCSLLTIVRAKGVQQPNESTFCAPSTRLPPTSVWARCLWAMTRPSANRLWPNMISKESSSLSFDISTKESHTRHPSRRLSSKHSYSL</sequence>
<evidence type="ECO:0000313" key="2">
    <source>
        <dbReference type="EMBL" id="GBP75279.1"/>
    </source>
</evidence>
<name>A0A4C1YKW2_EUMVA</name>
<dbReference type="Proteomes" id="UP000299102">
    <property type="component" value="Unassembled WGS sequence"/>
</dbReference>
<keyword evidence="3" id="KW-1185">Reference proteome</keyword>